<keyword evidence="2" id="KW-1185">Reference proteome</keyword>
<dbReference type="EMBL" id="CP049866">
    <property type="protein sequence ID" value="QIK74292.1"/>
    <property type="molecule type" value="Genomic_DNA"/>
</dbReference>
<dbReference type="Proteomes" id="UP000502035">
    <property type="component" value="Chromosome"/>
</dbReference>
<evidence type="ECO:0000313" key="2">
    <source>
        <dbReference type="Proteomes" id="UP000502035"/>
    </source>
</evidence>
<accession>A0A6G7YBU5</accession>
<sequence length="222" mass="24372">MEWTRSKTFRGFVIALLAIFLVIQVAQRDWPWVGVMTALLVANIASWRAQQNRSLQPRAPAVPKGALVPPGVDVTLRELLDRPAVRQAWSTAPVVWQQVSYLDDEENLSLTADEVANFVWVSTHDVGPSQTQSAHWSVGIGDELKPVLDLDVPEDEDALTATLADSPAVGEVAHMDREDYEVTLAAPMTLDEIAALAAQGLIAHHLDAVRRLRPATDDQLSE</sequence>
<evidence type="ECO:0000313" key="1">
    <source>
        <dbReference type="EMBL" id="QIK74292.1"/>
    </source>
</evidence>
<dbReference type="RefSeq" id="WP_166313988.1">
    <property type="nucleotide sequence ID" value="NZ_CP049866.1"/>
</dbReference>
<organism evidence="1 2">
    <name type="scientific">Nocardioides piscis</name>
    <dbReference type="NCBI Taxonomy" id="2714938"/>
    <lineage>
        <taxon>Bacteria</taxon>
        <taxon>Bacillati</taxon>
        <taxon>Actinomycetota</taxon>
        <taxon>Actinomycetes</taxon>
        <taxon>Propionibacteriales</taxon>
        <taxon>Nocardioidaceae</taxon>
        <taxon>Nocardioides</taxon>
    </lineage>
</organism>
<proteinExistence type="predicted"/>
<reference evidence="1 2" key="1">
    <citation type="submission" date="2020-03" db="EMBL/GenBank/DDBJ databases">
        <title>Nocardioides sp. nov., isolated from fish.</title>
        <authorList>
            <person name="Hyun D.-W."/>
            <person name="Bae J.-W."/>
        </authorList>
    </citation>
    <scope>NUCLEOTIDE SEQUENCE [LARGE SCALE GENOMIC DNA]</scope>
    <source>
        <strain evidence="1 2">HDW12A</strain>
    </source>
</reference>
<name>A0A6G7YBU5_9ACTN</name>
<gene>
    <name evidence="1" type="ORF">G7071_01400</name>
</gene>
<protein>
    <submittedName>
        <fullName evidence="1">Uncharacterized protein</fullName>
    </submittedName>
</protein>
<dbReference type="AlphaFoldDB" id="A0A6G7YBU5"/>
<dbReference type="KEGG" id="npi:G7071_01400"/>